<evidence type="ECO:0000313" key="5">
    <source>
        <dbReference type="EMBL" id="KAL1649137.1"/>
    </source>
</evidence>
<sequence length="399" mass="44801">MAHARHVSATAQALFRVFIQPTIAVAPTTTPRAASSLLRPSAAPAIFIPALSPHSQRRTAAKYRPPVERTTAYDEEIGSIYINLVDEEGVFRPGERLTHVLAGMDRAANHLVQLTEANEESEHPFPVCKVVSKSALRDEERAKARLRTRKTVDDLTKTIELNWAVSPNDLQHWLKRLREFLEEGRRVEVVMGPKKKGRKATPQEAEHVLQSVKDTAAGVAGAKERTAPEGEVGAIMTLFYDGPKEGLKERQKQIQEEKQKQKQMLEEKQLERLKQKQKQKQVQEDGQKEKPAENATGQKDQPKVSRWKLKEEKKRQQAEIEKAREAEAEKVRLQREAMQQQRQALGGGYGQNGYGQNGYGQNGYGQNGYGQNGYGQGGYGQNGYGQGYAGYGRRQMYGR</sequence>
<evidence type="ECO:0000313" key="6">
    <source>
        <dbReference type="Proteomes" id="UP001521184"/>
    </source>
</evidence>
<dbReference type="Gene3D" id="3.30.110.10">
    <property type="entry name" value="Translation initiation factor 3 (IF-3), C-terminal domain"/>
    <property type="match status" value="1"/>
</dbReference>
<comment type="similarity">
    <text evidence="1">Belongs to the IF-3 family.</text>
</comment>
<evidence type="ECO:0000256" key="2">
    <source>
        <dbReference type="ARBA" id="ARBA00022540"/>
    </source>
</evidence>
<accession>A0ABR3U0R4</accession>
<organism evidence="5 6">
    <name type="scientific">Diplodia intermedia</name>
    <dbReference type="NCBI Taxonomy" id="856260"/>
    <lineage>
        <taxon>Eukaryota</taxon>
        <taxon>Fungi</taxon>
        <taxon>Dikarya</taxon>
        <taxon>Ascomycota</taxon>
        <taxon>Pezizomycotina</taxon>
        <taxon>Dothideomycetes</taxon>
        <taxon>Dothideomycetes incertae sedis</taxon>
        <taxon>Botryosphaeriales</taxon>
        <taxon>Botryosphaeriaceae</taxon>
        <taxon>Diplodia</taxon>
    </lineage>
</organism>
<evidence type="ECO:0000256" key="3">
    <source>
        <dbReference type="ARBA" id="ARBA00022917"/>
    </source>
</evidence>
<keyword evidence="6" id="KW-1185">Reference proteome</keyword>
<protein>
    <submittedName>
        <fullName evidence="5">Uncharacterized protein</fullName>
    </submittedName>
</protein>
<feature type="compositionally biased region" description="Basic and acidic residues" evidence="4">
    <location>
        <begin position="300"/>
        <end position="335"/>
    </location>
</feature>
<dbReference type="InterPro" id="IPR036788">
    <property type="entry name" value="T_IF-3_C_sf"/>
</dbReference>
<dbReference type="SUPFAM" id="SSF55200">
    <property type="entry name" value="Translation initiation factor IF3, C-terminal domain"/>
    <property type="match status" value="1"/>
</dbReference>
<keyword evidence="3" id="KW-0648">Protein biosynthesis</keyword>
<comment type="caution">
    <text evidence="5">The sequence shown here is derived from an EMBL/GenBank/DDBJ whole genome shotgun (WGS) entry which is preliminary data.</text>
</comment>
<dbReference type="PANTHER" id="PTHR10938">
    <property type="entry name" value="TRANSLATION INITIATION FACTOR IF-3"/>
    <property type="match status" value="1"/>
</dbReference>
<dbReference type="Proteomes" id="UP001521184">
    <property type="component" value="Unassembled WGS sequence"/>
</dbReference>
<dbReference type="InterPro" id="IPR001288">
    <property type="entry name" value="Translation_initiation_fac_3"/>
</dbReference>
<gene>
    <name evidence="5" type="ORF">SLS58_001709</name>
</gene>
<evidence type="ECO:0000256" key="1">
    <source>
        <dbReference type="ARBA" id="ARBA00005439"/>
    </source>
</evidence>
<dbReference type="EMBL" id="JAKEKT020000007">
    <property type="protein sequence ID" value="KAL1649137.1"/>
    <property type="molecule type" value="Genomic_DNA"/>
</dbReference>
<name>A0ABR3U0R4_9PEZI</name>
<dbReference type="PANTHER" id="PTHR10938:SF0">
    <property type="entry name" value="TRANSLATION INITIATION FACTOR IF-3, MITOCHONDRIAL"/>
    <property type="match status" value="1"/>
</dbReference>
<feature type="compositionally biased region" description="Gly residues" evidence="4">
    <location>
        <begin position="345"/>
        <end position="370"/>
    </location>
</feature>
<reference evidence="5 6" key="1">
    <citation type="journal article" date="2023" name="Plant Dis.">
        <title>First Report of Diplodia intermedia Causing Canker and Dieback Diseases on Apple Trees in Canada.</title>
        <authorList>
            <person name="Ellouze W."/>
            <person name="Ilyukhin E."/>
            <person name="Sulman M."/>
            <person name="Ali S."/>
        </authorList>
    </citation>
    <scope>NUCLEOTIDE SEQUENCE [LARGE SCALE GENOMIC DNA]</scope>
    <source>
        <strain evidence="5 6">M45-28</strain>
    </source>
</reference>
<feature type="compositionally biased region" description="Basic and acidic residues" evidence="4">
    <location>
        <begin position="281"/>
        <end position="292"/>
    </location>
</feature>
<keyword evidence="2" id="KW-0396">Initiation factor</keyword>
<feature type="region of interest" description="Disordered" evidence="4">
    <location>
        <begin position="271"/>
        <end position="370"/>
    </location>
</feature>
<evidence type="ECO:0000256" key="4">
    <source>
        <dbReference type="SAM" id="MobiDB-lite"/>
    </source>
</evidence>
<proteinExistence type="inferred from homology"/>